<comment type="catalytic activity">
    <reaction evidence="13">
        <text>N(6),N(6),N(6)-trimethyl-L-lysine + 2-oxoglutarate + O2 = (3S)-3-hydroxy-N(6),N(6),N(6)-trimethyl-L-lysine + succinate + CO2</text>
        <dbReference type="Rhea" id="RHEA:14181"/>
        <dbReference type="ChEBI" id="CHEBI:15379"/>
        <dbReference type="ChEBI" id="CHEBI:16526"/>
        <dbReference type="ChEBI" id="CHEBI:16810"/>
        <dbReference type="ChEBI" id="CHEBI:30031"/>
        <dbReference type="ChEBI" id="CHEBI:58100"/>
        <dbReference type="ChEBI" id="CHEBI:141499"/>
        <dbReference type="EC" id="1.14.11.8"/>
    </reaction>
</comment>
<dbReference type="GO" id="GO:0005506">
    <property type="term" value="F:iron ion binding"/>
    <property type="evidence" value="ECO:0007669"/>
    <property type="project" value="InterPro"/>
</dbReference>
<evidence type="ECO:0000256" key="6">
    <source>
        <dbReference type="ARBA" id="ARBA00022964"/>
    </source>
</evidence>
<sequence length="366" mass="41025">MAEIATLQHHEDSLEVVWSDGVVSRYPWLWLRDHAHDADTMHPLTGQRQLFTARVPRALRGLSTDVSDGALHVTWDMLEPTTVLPIEFLATYRHPRVARVAVDVPVTLWKAASITTPTVAHDLVMNTDAGLAHWLTTTLQYGFCIVTGTPPTVESTAALLRRVGYVRETIFGGVWEFQADLAKADTAYTTLELRGHTDGTYSNDAPGCQLLHCLEFNGDGGDSTLVDGFAIARRMEAEHPDEFETLSTVTVPGHYIGDGSHLLATRPVFRHDHTGRLAQVSFNNYDRAPFMLEESDMLAFYDALRVFEELANDPSMQWRHVLQPGEALLLDNWRVLHGRAAYSGLRRMCGGYLNREDVESRLRSCR</sequence>
<keyword evidence="7" id="KW-0560">Oxidoreductase</keyword>
<evidence type="ECO:0000256" key="10">
    <source>
        <dbReference type="ARBA" id="ARBA00031778"/>
    </source>
</evidence>
<dbReference type="InterPro" id="IPR010376">
    <property type="entry name" value="GBBH-like_N"/>
</dbReference>
<evidence type="ECO:0000256" key="13">
    <source>
        <dbReference type="ARBA" id="ARBA00049334"/>
    </source>
</evidence>
<comment type="similarity">
    <text evidence="3">Belongs to the gamma-BBH/TMLD family.</text>
</comment>
<evidence type="ECO:0000256" key="4">
    <source>
        <dbReference type="ARBA" id="ARBA00012267"/>
    </source>
</evidence>
<dbReference type="GO" id="GO:0005739">
    <property type="term" value="C:mitochondrion"/>
    <property type="evidence" value="ECO:0007669"/>
    <property type="project" value="TreeGrafter"/>
</dbReference>
<evidence type="ECO:0000313" key="18">
    <source>
        <dbReference type="EMBL" id="CAB4846187.1"/>
    </source>
</evidence>
<protein>
    <recommendedName>
        <fullName evidence="4">trimethyllysine dioxygenase</fullName>
        <ecNumber evidence="4">1.14.11.8</ecNumber>
    </recommendedName>
    <alternativeName>
        <fullName evidence="10">Epsilon-trimethyllysine 2-oxoglutarate dioxygenase</fullName>
    </alternativeName>
    <alternativeName>
        <fullName evidence="9">TML hydroxylase</fullName>
    </alternativeName>
    <alternativeName>
        <fullName evidence="11">TML-alpha-ketoglutarate dioxygenase</fullName>
    </alternativeName>
</protein>
<dbReference type="SUPFAM" id="SSF51197">
    <property type="entry name" value="Clavaminate synthase-like"/>
    <property type="match status" value="1"/>
</dbReference>
<dbReference type="InterPro" id="IPR050411">
    <property type="entry name" value="AlphaKG_dependent_hydroxylases"/>
</dbReference>
<dbReference type="Gene3D" id="3.30.2020.30">
    <property type="match status" value="1"/>
</dbReference>
<dbReference type="Pfam" id="PF02668">
    <property type="entry name" value="TauD"/>
    <property type="match status" value="1"/>
</dbReference>
<feature type="domain" description="Gamma-butyrobetaine hydroxylase-like N-terminal" evidence="15">
    <location>
        <begin position="7"/>
        <end position="77"/>
    </location>
</feature>
<evidence type="ECO:0000256" key="5">
    <source>
        <dbReference type="ARBA" id="ARBA00022723"/>
    </source>
</evidence>
<keyword evidence="5" id="KW-0479">Metal-binding</keyword>
<dbReference type="NCBIfam" id="TIGR02410">
    <property type="entry name" value="carnitine_TMLD"/>
    <property type="match status" value="1"/>
</dbReference>
<name>A0A6J6SUL6_9ZZZZ</name>
<organism evidence="17">
    <name type="scientific">freshwater metagenome</name>
    <dbReference type="NCBI Taxonomy" id="449393"/>
    <lineage>
        <taxon>unclassified sequences</taxon>
        <taxon>metagenomes</taxon>
        <taxon>ecological metagenomes</taxon>
    </lineage>
</organism>
<evidence type="ECO:0000256" key="11">
    <source>
        <dbReference type="ARBA" id="ARBA00032283"/>
    </source>
</evidence>
<evidence type="ECO:0000256" key="1">
    <source>
        <dbReference type="ARBA" id="ARBA00001954"/>
    </source>
</evidence>
<dbReference type="EMBL" id="CAFBIY010000004">
    <property type="protein sequence ID" value="CAB4846187.1"/>
    <property type="molecule type" value="Genomic_DNA"/>
</dbReference>
<evidence type="ECO:0000313" key="19">
    <source>
        <dbReference type="EMBL" id="CAB4948878.1"/>
    </source>
</evidence>
<dbReference type="EMBL" id="CAESGF010000024">
    <property type="protein sequence ID" value="CAB4365100.1"/>
    <property type="molecule type" value="Genomic_DNA"/>
</dbReference>
<dbReference type="EMBL" id="CAEZYF010000022">
    <property type="protein sequence ID" value="CAB4738395.1"/>
    <property type="molecule type" value="Genomic_DNA"/>
</dbReference>
<evidence type="ECO:0000256" key="12">
    <source>
        <dbReference type="ARBA" id="ARBA00046008"/>
    </source>
</evidence>
<dbReference type="InterPro" id="IPR042098">
    <property type="entry name" value="TauD-like_sf"/>
</dbReference>
<feature type="domain" description="TauD/TfdA-like" evidence="14">
    <location>
        <begin position="122"/>
        <end position="352"/>
    </location>
</feature>
<comment type="cofactor">
    <cofactor evidence="2">
        <name>L-ascorbate</name>
        <dbReference type="ChEBI" id="CHEBI:38290"/>
    </cofactor>
</comment>
<dbReference type="Gene3D" id="3.60.130.10">
    <property type="entry name" value="Clavaminate synthase-like"/>
    <property type="match status" value="1"/>
</dbReference>
<dbReference type="GO" id="GO:0050353">
    <property type="term" value="F:trimethyllysine dioxygenase activity"/>
    <property type="evidence" value="ECO:0007669"/>
    <property type="project" value="UniProtKB-EC"/>
</dbReference>
<gene>
    <name evidence="17" type="ORF">UFOPK2656_02714</name>
    <name evidence="18" type="ORF">UFOPK3267_00130</name>
    <name evidence="19" type="ORF">UFOPK3651_02708</name>
    <name evidence="20" type="ORF">UFOPK3931_01419</name>
    <name evidence="16" type="ORF">UFOPK4189_02856</name>
</gene>
<dbReference type="EMBL" id="CAFBOL010000032">
    <property type="protein sequence ID" value="CAB4990179.1"/>
    <property type="molecule type" value="Genomic_DNA"/>
</dbReference>
<comment type="cofactor">
    <cofactor evidence="1">
        <name>Fe(2+)</name>
        <dbReference type="ChEBI" id="CHEBI:29033"/>
    </cofactor>
</comment>
<dbReference type="InterPro" id="IPR012776">
    <property type="entry name" value="Trimethyllysine_dOase"/>
</dbReference>
<evidence type="ECO:0000313" key="17">
    <source>
        <dbReference type="EMBL" id="CAB4738395.1"/>
    </source>
</evidence>
<keyword evidence="6" id="KW-0223">Dioxygenase</keyword>
<evidence type="ECO:0000259" key="14">
    <source>
        <dbReference type="Pfam" id="PF02668"/>
    </source>
</evidence>
<evidence type="ECO:0000313" key="16">
    <source>
        <dbReference type="EMBL" id="CAB4365100.1"/>
    </source>
</evidence>
<reference evidence="17" key="1">
    <citation type="submission" date="2020-05" db="EMBL/GenBank/DDBJ databases">
        <authorList>
            <person name="Chiriac C."/>
            <person name="Salcher M."/>
            <person name="Ghai R."/>
            <person name="Kavagutti S V."/>
        </authorList>
    </citation>
    <scope>NUCLEOTIDE SEQUENCE</scope>
</reference>
<dbReference type="Pfam" id="PF06155">
    <property type="entry name" value="GBBH-like_N"/>
    <property type="match status" value="1"/>
</dbReference>
<evidence type="ECO:0000256" key="2">
    <source>
        <dbReference type="ARBA" id="ARBA00001961"/>
    </source>
</evidence>
<dbReference type="EC" id="1.14.11.8" evidence="4"/>
<dbReference type="GO" id="GO:0045329">
    <property type="term" value="P:carnitine biosynthetic process"/>
    <property type="evidence" value="ECO:0007669"/>
    <property type="project" value="InterPro"/>
</dbReference>
<evidence type="ECO:0000313" key="20">
    <source>
        <dbReference type="EMBL" id="CAB4990179.1"/>
    </source>
</evidence>
<evidence type="ECO:0000256" key="7">
    <source>
        <dbReference type="ARBA" id="ARBA00023002"/>
    </source>
</evidence>
<dbReference type="AlphaFoldDB" id="A0A6J6SUL6"/>
<evidence type="ECO:0000259" key="15">
    <source>
        <dbReference type="Pfam" id="PF06155"/>
    </source>
</evidence>
<accession>A0A6J6SUL6</accession>
<proteinExistence type="inferred from homology"/>
<dbReference type="PANTHER" id="PTHR10696:SF51">
    <property type="entry name" value="TRIMETHYLLYSINE DIOXYGENASE, MITOCHONDRIAL"/>
    <property type="match status" value="1"/>
</dbReference>
<dbReference type="FunFam" id="3.60.130.10:FF:000001">
    <property type="entry name" value="Trimethyllysine dioxygenase, mitochondrial"/>
    <property type="match status" value="1"/>
</dbReference>
<dbReference type="InterPro" id="IPR038492">
    <property type="entry name" value="GBBH-like_N_sf"/>
</dbReference>
<keyword evidence="8" id="KW-0408">Iron</keyword>
<evidence type="ECO:0000256" key="8">
    <source>
        <dbReference type="ARBA" id="ARBA00023004"/>
    </source>
</evidence>
<dbReference type="InterPro" id="IPR003819">
    <property type="entry name" value="TauD/TfdA-like"/>
</dbReference>
<dbReference type="PANTHER" id="PTHR10696">
    <property type="entry name" value="GAMMA-BUTYROBETAINE HYDROXYLASE-RELATED"/>
    <property type="match status" value="1"/>
</dbReference>
<evidence type="ECO:0000256" key="3">
    <source>
        <dbReference type="ARBA" id="ARBA00008654"/>
    </source>
</evidence>
<evidence type="ECO:0000256" key="9">
    <source>
        <dbReference type="ARBA" id="ARBA00030363"/>
    </source>
</evidence>
<comment type="function">
    <text evidence="12">Converts trimethyllysine (TML) into hydroxytrimethyllysine (HTML).</text>
</comment>
<dbReference type="CDD" id="cd00250">
    <property type="entry name" value="CAS_like"/>
    <property type="match status" value="1"/>
</dbReference>
<dbReference type="EMBL" id="CAFBMT010000020">
    <property type="protein sequence ID" value="CAB4948878.1"/>
    <property type="molecule type" value="Genomic_DNA"/>
</dbReference>